<dbReference type="PROSITE" id="PS50931">
    <property type="entry name" value="HTH_LYSR"/>
    <property type="match status" value="1"/>
</dbReference>
<dbReference type="Pfam" id="PF00126">
    <property type="entry name" value="HTH_1"/>
    <property type="match status" value="1"/>
</dbReference>
<gene>
    <name evidence="7" type="primary">oxyR_12</name>
    <name evidence="7" type="ORF">SDC9_63815</name>
</gene>
<dbReference type="Pfam" id="PF03466">
    <property type="entry name" value="LysR_substrate"/>
    <property type="match status" value="1"/>
</dbReference>
<dbReference type="InterPro" id="IPR036390">
    <property type="entry name" value="WH_DNA-bd_sf"/>
</dbReference>
<dbReference type="PANTHER" id="PTHR30346:SF26">
    <property type="entry name" value="HYDROGEN PEROXIDE-INDUCIBLE GENES ACTIVATOR"/>
    <property type="match status" value="1"/>
</dbReference>
<dbReference type="GO" id="GO:0003677">
    <property type="term" value="F:DNA binding"/>
    <property type="evidence" value="ECO:0007669"/>
    <property type="project" value="UniProtKB-KW"/>
</dbReference>
<dbReference type="InterPro" id="IPR000847">
    <property type="entry name" value="LysR_HTH_N"/>
</dbReference>
<reference evidence="7" key="1">
    <citation type="submission" date="2019-08" db="EMBL/GenBank/DDBJ databases">
        <authorList>
            <person name="Kucharzyk K."/>
            <person name="Murdoch R.W."/>
            <person name="Higgins S."/>
            <person name="Loffler F."/>
        </authorList>
    </citation>
    <scope>NUCLEOTIDE SEQUENCE</scope>
</reference>
<evidence type="ECO:0000313" key="7">
    <source>
        <dbReference type="EMBL" id="MPM17426.1"/>
    </source>
</evidence>
<dbReference type="PRINTS" id="PR00039">
    <property type="entry name" value="HTHLYSR"/>
</dbReference>
<evidence type="ECO:0000256" key="4">
    <source>
        <dbReference type="ARBA" id="ARBA00023159"/>
    </source>
</evidence>
<dbReference type="EMBL" id="VSSQ01002795">
    <property type="protein sequence ID" value="MPM17426.1"/>
    <property type="molecule type" value="Genomic_DNA"/>
</dbReference>
<evidence type="ECO:0000256" key="5">
    <source>
        <dbReference type="ARBA" id="ARBA00023163"/>
    </source>
</evidence>
<comment type="similarity">
    <text evidence="1">Belongs to the LysR transcriptional regulatory family.</text>
</comment>
<evidence type="ECO:0000256" key="1">
    <source>
        <dbReference type="ARBA" id="ARBA00009437"/>
    </source>
</evidence>
<dbReference type="Gene3D" id="3.40.190.10">
    <property type="entry name" value="Periplasmic binding protein-like II"/>
    <property type="match status" value="2"/>
</dbReference>
<dbReference type="SUPFAM" id="SSF46785">
    <property type="entry name" value="Winged helix' DNA-binding domain"/>
    <property type="match status" value="1"/>
</dbReference>
<proteinExistence type="inferred from homology"/>
<evidence type="ECO:0000259" key="6">
    <source>
        <dbReference type="PROSITE" id="PS50931"/>
    </source>
</evidence>
<accession>A0A644XML0</accession>
<dbReference type="GO" id="GO:0032993">
    <property type="term" value="C:protein-DNA complex"/>
    <property type="evidence" value="ECO:0007669"/>
    <property type="project" value="TreeGrafter"/>
</dbReference>
<dbReference type="AlphaFoldDB" id="A0A644XML0"/>
<keyword evidence="4" id="KW-0010">Activator</keyword>
<dbReference type="InterPro" id="IPR036388">
    <property type="entry name" value="WH-like_DNA-bd_sf"/>
</dbReference>
<dbReference type="CDD" id="cd08411">
    <property type="entry name" value="PBP2_OxyR"/>
    <property type="match status" value="1"/>
</dbReference>
<protein>
    <submittedName>
        <fullName evidence="7">Hydrogen peroxide-inducible genes activator</fullName>
    </submittedName>
</protein>
<sequence>MNLRDLEYLVALHVHRHFGRAAAACFVSQPTLSTQLRKLESELGVVLIERSSRSVIFTAVGEAVVVRARRILADAEDIRALARQARKPHAGTIRIGLFPTLGPYLLPHVVPELHNRFPGLEILLVEEKTAVLLDELRSGALDAAAVALPVVDETLHIEPLFREDFIFAAPVGDAVAEGDGPLDPEALAGEDLLLLTEGHCLRDQALEICAETGATEHVGFRATSLETLRHMVAAGVGATLLPELAVAPPVTPNPGIALRRFADPAPHRDIALLWRRTSVFRELLPEIAAVLRDVPGGLVRPLAA</sequence>
<dbReference type="GO" id="GO:0003700">
    <property type="term" value="F:DNA-binding transcription factor activity"/>
    <property type="evidence" value="ECO:0007669"/>
    <property type="project" value="InterPro"/>
</dbReference>
<dbReference type="InterPro" id="IPR005119">
    <property type="entry name" value="LysR_subst-bd"/>
</dbReference>
<evidence type="ECO:0000256" key="3">
    <source>
        <dbReference type="ARBA" id="ARBA00023125"/>
    </source>
</evidence>
<evidence type="ECO:0000256" key="2">
    <source>
        <dbReference type="ARBA" id="ARBA00023015"/>
    </source>
</evidence>
<name>A0A644XML0_9ZZZZ</name>
<dbReference type="FunFam" id="1.10.10.10:FF:000001">
    <property type="entry name" value="LysR family transcriptional regulator"/>
    <property type="match status" value="1"/>
</dbReference>
<organism evidence="7">
    <name type="scientific">bioreactor metagenome</name>
    <dbReference type="NCBI Taxonomy" id="1076179"/>
    <lineage>
        <taxon>unclassified sequences</taxon>
        <taxon>metagenomes</taxon>
        <taxon>ecological metagenomes</taxon>
    </lineage>
</organism>
<dbReference type="SUPFAM" id="SSF53850">
    <property type="entry name" value="Periplasmic binding protein-like II"/>
    <property type="match status" value="1"/>
</dbReference>
<comment type="caution">
    <text evidence="7">The sequence shown here is derived from an EMBL/GenBank/DDBJ whole genome shotgun (WGS) entry which is preliminary data.</text>
</comment>
<dbReference type="Gene3D" id="1.10.10.10">
    <property type="entry name" value="Winged helix-like DNA-binding domain superfamily/Winged helix DNA-binding domain"/>
    <property type="match status" value="1"/>
</dbReference>
<keyword evidence="5" id="KW-0804">Transcription</keyword>
<keyword evidence="3" id="KW-0238">DNA-binding</keyword>
<dbReference type="PANTHER" id="PTHR30346">
    <property type="entry name" value="TRANSCRIPTIONAL DUAL REGULATOR HCAR-RELATED"/>
    <property type="match status" value="1"/>
</dbReference>
<feature type="domain" description="HTH lysR-type" evidence="6">
    <location>
        <begin position="1"/>
        <end position="58"/>
    </location>
</feature>
<keyword evidence="2" id="KW-0805">Transcription regulation</keyword>